<reference evidence="2" key="1">
    <citation type="journal article" date="2015" name="Nature">
        <title>Complex archaea that bridge the gap between prokaryotes and eukaryotes.</title>
        <authorList>
            <person name="Spang A."/>
            <person name="Saw J.H."/>
            <person name="Jorgensen S.L."/>
            <person name="Zaremba-Niedzwiedzka K."/>
            <person name="Martijn J."/>
            <person name="Lind A.E."/>
            <person name="van Eijk R."/>
            <person name="Schleper C."/>
            <person name="Guy L."/>
            <person name="Ettema T.J."/>
        </authorList>
    </citation>
    <scope>NUCLEOTIDE SEQUENCE</scope>
</reference>
<protein>
    <recommendedName>
        <fullName evidence="1">BppU N-terminal domain-containing protein</fullName>
    </recommendedName>
</protein>
<feature type="domain" description="BppU N-terminal" evidence="1">
    <location>
        <begin position="3"/>
        <end position="69"/>
    </location>
</feature>
<gene>
    <name evidence="2" type="ORF">LCGC14_3113140</name>
</gene>
<evidence type="ECO:0000313" key="2">
    <source>
        <dbReference type="EMBL" id="KKK51619.1"/>
    </source>
</evidence>
<comment type="caution">
    <text evidence="2">The sequence shown here is derived from an EMBL/GenBank/DDBJ whole genome shotgun (WGS) entry which is preliminary data.</text>
</comment>
<organism evidence="2">
    <name type="scientific">marine sediment metagenome</name>
    <dbReference type="NCBI Taxonomy" id="412755"/>
    <lineage>
        <taxon>unclassified sequences</taxon>
        <taxon>metagenomes</taxon>
        <taxon>ecological metagenomes</taxon>
    </lineage>
</organism>
<name>A0A0F8YBV6_9ZZZZ</name>
<dbReference type="AlphaFoldDB" id="A0A0F8YBV6"/>
<sequence>MNPITITRSDTITLSYQLKEDGVAKDITGMSFKLAVKEGIEDASYKVDPVTGAIDDAALGKFSFALTDTETDQAAFAGVMEMAMYDGSGNKTTLTGAGGIAFRLVEDIV</sequence>
<accession>A0A0F8YBV6</accession>
<dbReference type="EMBL" id="LAZR01067420">
    <property type="protein sequence ID" value="KKK51619.1"/>
    <property type="molecule type" value="Genomic_DNA"/>
</dbReference>
<dbReference type="Pfam" id="PF10651">
    <property type="entry name" value="BppU_N"/>
    <property type="match status" value="1"/>
</dbReference>
<dbReference type="InterPro" id="IPR018913">
    <property type="entry name" value="BppU_N"/>
</dbReference>
<proteinExistence type="predicted"/>
<evidence type="ECO:0000259" key="1">
    <source>
        <dbReference type="Pfam" id="PF10651"/>
    </source>
</evidence>